<dbReference type="Pfam" id="PF13374">
    <property type="entry name" value="TPR_10"/>
    <property type="match status" value="1"/>
</dbReference>
<accession>A0A318SFA0</accession>
<reference evidence="5 6" key="1">
    <citation type="submission" date="2018-06" db="EMBL/GenBank/DDBJ databases">
        <title>Genomic Encyclopedia of Type Strains, Phase IV (KMG-IV): sequencing the most valuable type-strain genomes for metagenomic binning, comparative biology and taxonomic classification.</title>
        <authorList>
            <person name="Goeker M."/>
        </authorList>
    </citation>
    <scope>NUCLEOTIDE SEQUENCE [LARGE SCALE GENOMIC DNA]</scope>
    <source>
        <strain evidence="5 6">DSM 18048</strain>
    </source>
</reference>
<sequence length="1103" mass="119672">MKSAPTWRLFVLGGFKLVAPDGRKISLGDKQVALLSYLAVEGSATRSQVAGALWPDRTEAAARNNLAQLVKRTRTTLEENLFEGMETLSLAPLVDVDVRRVFDSSSSAADLPEGTLLADVVFDDSLDLADWLTVQRERVDLRRARVLALAAANAEEREDFATALELARRVLDTDPLSEDAHRRLMRLLYLQGEPRRALEVYARLQDVLTRELRVQPMPETGALAALIERGGALPVARPASSPVKSPAIHAPRLVGREVQWQEMERAWQAGQFIIVAGDPGMGKTRLATDFAASKGRVLFVEARPGDSLVPYTTTTRSMRGALKTSGLDLPPDLRGPLSSLMPDLAPPGESPPDVPDDVLRRALQRALALTLANVDVCVFDDMQFADQASIDVGFEFIDAFFPMGRAGGVPHFVAVHRSHELPEFTRVIFERLERAGQAAWLHLPPLDSQAARALLESVGVGDAQGLADASNGHPLFLLEGVKAIASGRELSTSPSVPPKLGQLILDRVSRLSKTALHVARASAVLRRDFTPELVSRMLTAPLLDVADAWSELEEAQVLSGERFHHDLVAEAVSAGIPASVRRLLHRAAARALTADAAPAARVAWHWREGGQDLEAATWLVRAGDAARTTLRLREAAAHFEDAARLFEAHEDSRAFDAWLRRARTLALADDLEARQASVNDVLERAVSPREVAEGWLLQAGLFAATNAGPRAEASVRRGLEALGDEEAPNLRASLLSDLSAALWTQGRLDDAEVAVREALALLEPLGPSSGLAEALSNLAVLLDHQDRHHEAEPLHRRAAQLLEGLGDHSLLAVILCNLAVCLGELGNGRESLTALQRAAALHEASAAEGSALLRVSLGSAHADLGQYASAIELFERVLQHDLDPSGWMHDYVRGLLANVFTTLGSYERAETLLKRALSEGMPDSFLARVHLWAARLRVARGEEPGRDLAEAERLLGATPRPLLLGRVRLLQAAHGSLDAAREALELGSKFDLPGLRLGAHTRLATLLRRVDPPEAAEHAERALRLARAYEPADLSKGEVLLAAFEVQALTNAAEAEETLRRAREWFTETSLRHVPREASADFEARSFIGRALAASTPRVPSTD</sequence>
<dbReference type="PANTHER" id="PTHR16305:SF28">
    <property type="entry name" value="GUANYLATE CYCLASE DOMAIN-CONTAINING PROTEIN"/>
    <property type="match status" value="1"/>
</dbReference>
<evidence type="ECO:0000313" key="5">
    <source>
        <dbReference type="EMBL" id="PYE55382.1"/>
    </source>
</evidence>
<keyword evidence="2" id="KW-0067">ATP-binding</keyword>
<dbReference type="PANTHER" id="PTHR16305">
    <property type="entry name" value="TESTICULAR SOLUBLE ADENYLYL CYCLASE"/>
    <property type="match status" value="1"/>
</dbReference>
<feature type="domain" description="Bacterial transcriptional activator" evidence="4">
    <location>
        <begin position="96"/>
        <end position="228"/>
    </location>
</feature>
<organism evidence="5 6">
    <name type="scientific">Deinococcus yavapaiensis KR-236</name>
    <dbReference type="NCBI Taxonomy" id="694435"/>
    <lineage>
        <taxon>Bacteria</taxon>
        <taxon>Thermotogati</taxon>
        <taxon>Deinococcota</taxon>
        <taxon>Deinococci</taxon>
        <taxon>Deinococcales</taxon>
        <taxon>Deinococcaceae</taxon>
        <taxon>Deinococcus</taxon>
    </lineage>
</organism>
<evidence type="ECO:0000256" key="3">
    <source>
        <dbReference type="PROSITE-ProRule" id="PRU00339"/>
    </source>
</evidence>
<dbReference type="Proteomes" id="UP000248326">
    <property type="component" value="Unassembled WGS sequence"/>
</dbReference>
<keyword evidence="5" id="KW-0238">DNA-binding</keyword>
<dbReference type="AlphaFoldDB" id="A0A318SFA0"/>
<evidence type="ECO:0000256" key="1">
    <source>
        <dbReference type="ARBA" id="ARBA00022741"/>
    </source>
</evidence>
<keyword evidence="1" id="KW-0547">Nucleotide-binding</keyword>
<dbReference type="GO" id="GO:0005737">
    <property type="term" value="C:cytoplasm"/>
    <property type="evidence" value="ECO:0007669"/>
    <property type="project" value="TreeGrafter"/>
</dbReference>
<dbReference type="SMART" id="SM00028">
    <property type="entry name" value="TPR"/>
    <property type="match status" value="5"/>
</dbReference>
<dbReference type="GO" id="GO:0005524">
    <property type="term" value="F:ATP binding"/>
    <property type="evidence" value="ECO:0007669"/>
    <property type="project" value="UniProtKB-KW"/>
</dbReference>
<dbReference type="RefSeq" id="WP_110885723.1">
    <property type="nucleotide sequence ID" value="NZ_QJSX01000003.1"/>
</dbReference>
<evidence type="ECO:0000256" key="2">
    <source>
        <dbReference type="ARBA" id="ARBA00022840"/>
    </source>
</evidence>
<protein>
    <submittedName>
        <fullName evidence="5">DNA-binding SARP family transcriptional activator</fullName>
    </submittedName>
</protein>
<comment type="caution">
    <text evidence="5">The sequence shown here is derived from an EMBL/GenBank/DDBJ whole genome shotgun (WGS) entry which is preliminary data.</text>
</comment>
<dbReference type="InterPro" id="IPR005158">
    <property type="entry name" value="BTAD"/>
</dbReference>
<dbReference type="OrthoDB" id="74119at2"/>
<dbReference type="InterPro" id="IPR016032">
    <property type="entry name" value="Sig_transdc_resp-reg_C-effctor"/>
</dbReference>
<dbReference type="SUPFAM" id="SSF46894">
    <property type="entry name" value="C-terminal effector domain of the bipartite response regulators"/>
    <property type="match status" value="1"/>
</dbReference>
<dbReference type="EMBL" id="QJSX01000003">
    <property type="protein sequence ID" value="PYE55382.1"/>
    <property type="molecule type" value="Genomic_DNA"/>
</dbReference>
<dbReference type="GO" id="GO:0004016">
    <property type="term" value="F:adenylate cyclase activity"/>
    <property type="evidence" value="ECO:0007669"/>
    <property type="project" value="TreeGrafter"/>
</dbReference>
<dbReference type="Pfam" id="PF13424">
    <property type="entry name" value="TPR_12"/>
    <property type="match status" value="1"/>
</dbReference>
<dbReference type="SUPFAM" id="SSF52540">
    <property type="entry name" value="P-loop containing nucleoside triphosphate hydrolases"/>
    <property type="match status" value="1"/>
</dbReference>
<keyword evidence="3" id="KW-0802">TPR repeat</keyword>
<dbReference type="Gene3D" id="1.25.40.10">
    <property type="entry name" value="Tetratricopeptide repeat domain"/>
    <property type="match status" value="3"/>
</dbReference>
<dbReference type="Gene3D" id="3.40.50.300">
    <property type="entry name" value="P-loop containing nucleotide triphosphate hydrolases"/>
    <property type="match status" value="1"/>
</dbReference>
<dbReference type="Pfam" id="PF03704">
    <property type="entry name" value="BTAD"/>
    <property type="match status" value="1"/>
</dbReference>
<feature type="repeat" description="TPR" evidence="3">
    <location>
        <begin position="851"/>
        <end position="884"/>
    </location>
</feature>
<dbReference type="InterPro" id="IPR027417">
    <property type="entry name" value="P-loop_NTPase"/>
</dbReference>
<dbReference type="GO" id="GO:0006355">
    <property type="term" value="P:regulation of DNA-templated transcription"/>
    <property type="evidence" value="ECO:0007669"/>
    <property type="project" value="InterPro"/>
</dbReference>
<dbReference type="InterPro" id="IPR019734">
    <property type="entry name" value="TPR_rpt"/>
</dbReference>
<keyword evidence="6" id="KW-1185">Reference proteome</keyword>
<dbReference type="SUPFAM" id="SSF48452">
    <property type="entry name" value="TPR-like"/>
    <property type="match status" value="2"/>
</dbReference>
<gene>
    <name evidence="5" type="ORF">DES52_103215</name>
</gene>
<dbReference type="Pfam" id="PF14559">
    <property type="entry name" value="TPR_19"/>
    <property type="match status" value="1"/>
</dbReference>
<dbReference type="InterPro" id="IPR011990">
    <property type="entry name" value="TPR-like_helical_dom_sf"/>
</dbReference>
<proteinExistence type="predicted"/>
<dbReference type="PROSITE" id="PS50005">
    <property type="entry name" value="TPR"/>
    <property type="match status" value="1"/>
</dbReference>
<evidence type="ECO:0000259" key="4">
    <source>
        <dbReference type="SMART" id="SM01043"/>
    </source>
</evidence>
<evidence type="ECO:0000313" key="6">
    <source>
        <dbReference type="Proteomes" id="UP000248326"/>
    </source>
</evidence>
<dbReference type="GO" id="GO:0003677">
    <property type="term" value="F:DNA binding"/>
    <property type="evidence" value="ECO:0007669"/>
    <property type="project" value="UniProtKB-KW"/>
</dbReference>
<name>A0A318SFA0_9DEIO</name>
<dbReference type="SMART" id="SM01043">
    <property type="entry name" value="BTAD"/>
    <property type="match status" value="1"/>
</dbReference>